<reference evidence="1 2" key="1">
    <citation type="submission" date="2018-03" db="EMBL/GenBank/DDBJ databases">
        <title>Genomic framework for the identification of Micromonospora saelicesensis and Micromonospora noduli.</title>
        <authorList>
            <person name="Riesco R."/>
            <person name="Trujillo M.E."/>
        </authorList>
    </citation>
    <scope>NUCLEOTIDE SEQUENCE [LARGE SCALE GENOMIC DNA]</scope>
    <source>
        <strain evidence="1 2">GAR05</strain>
    </source>
</reference>
<sequence length="63" mass="7169">MVNREWGGGVPSAIRPEQAEQLPVANRQVDAADCLNLPALGRHHPLRLRYLRHPRPPRSRVRS</sequence>
<evidence type="ECO:0000313" key="2">
    <source>
        <dbReference type="Proteomes" id="UP000249334"/>
    </source>
</evidence>
<dbReference type="EMBL" id="PXXW01000010">
    <property type="protein sequence ID" value="RAO03153.1"/>
    <property type="molecule type" value="Genomic_DNA"/>
</dbReference>
<accession>A0ABX9CP63</accession>
<gene>
    <name evidence="1" type="ORF">GAR05_01066</name>
</gene>
<dbReference type="Proteomes" id="UP000249334">
    <property type="component" value="Unassembled WGS sequence"/>
</dbReference>
<comment type="caution">
    <text evidence="1">The sequence shown here is derived from an EMBL/GenBank/DDBJ whole genome shotgun (WGS) entry which is preliminary data.</text>
</comment>
<proteinExistence type="predicted"/>
<keyword evidence="2" id="KW-1185">Reference proteome</keyword>
<evidence type="ECO:0000313" key="1">
    <source>
        <dbReference type="EMBL" id="RAO03153.1"/>
    </source>
</evidence>
<protein>
    <submittedName>
        <fullName evidence="1">Uncharacterized protein</fullName>
    </submittedName>
</protein>
<organism evidence="1 2">
    <name type="scientific">Micromonospora saelicesensis</name>
    <dbReference type="NCBI Taxonomy" id="285676"/>
    <lineage>
        <taxon>Bacteria</taxon>
        <taxon>Bacillati</taxon>
        <taxon>Actinomycetota</taxon>
        <taxon>Actinomycetes</taxon>
        <taxon>Micromonosporales</taxon>
        <taxon>Micromonosporaceae</taxon>
        <taxon>Micromonospora</taxon>
    </lineage>
</organism>
<name>A0ABX9CP63_9ACTN</name>